<evidence type="ECO:0000313" key="6">
    <source>
        <dbReference type="EMBL" id="CCD46350.1"/>
    </source>
</evidence>
<evidence type="ECO:0000313" key="7">
    <source>
        <dbReference type="Proteomes" id="UP000008177"/>
    </source>
</evidence>
<evidence type="ECO:0000256" key="4">
    <source>
        <dbReference type="SAM" id="MobiDB-lite"/>
    </source>
</evidence>
<accession>G2Y135</accession>
<keyword evidence="3 5" id="KW-0472">Membrane</keyword>
<feature type="compositionally biased region" description="Polar residues" evidence="4">
    <location>
        <begin position="1"/>
        <end position="21"/>
    </location>
</feature>
<dbReference type="InterPro" id="IPR036640">
    <property type="entry name" value="ABC1_TM_sf"/>
</dbReference>
<evidence type="ECO:0000256" key="1">
    <source>
        <dbReference type="ARBA" id="ARBA00022692"/>
    </source>
</evidence>
<evidence type="ECO:0000256" key="3">
    <source>
        <dbReference type="ARBA" id="ARBA00023136"/>
    </source>
</evidence>
<dbReference type="GO" id="GO:0005524">
    <property type="term" value="F:ATP binding"/>
    <property type="evidence" value="ECO:0007669"/>
    <property type="project" value="InterPro"/>
</dbReference>
<feature type="region of interest" description="Disordered" evidence="4">
    <location>
        <begin position="1"/>
        <end position="24"/>
    </location>
</feature>
<name>G2Y135_BOTF4</name>
<sequence length="198" mass="21498">MAGNTDSRSSLSPPPKFSQSDVPLLSDIEVGYEDGEKVNPSMSKIGMVKRAHKFHGAPLQTDALMEEILSPHSGDFNSPTSPKQWPASAKEPLLPGDEDIQIDNGNVEVIDPQPKTKVPYISAEYKLALSHFRRIFSYTNSNDKLLLLAAGGASVFTGITLPLMNVVFGALVGDFSGFYNPNSNETKEVFTEAINQNV</sequence>
<dbReference type="AlphaFoldDB" id="G2Y135"/>
<dbReference type="InParanoid" id="G2Y135"/>
<proteinExistence type="predicted"/>
<dbReference type="STRING" id="999810.G2Y135"/>
<keyword evidence="2 5" id="KW-1133">Transmembrane helix</keyword>
<evidence type="ECO:0000256" key="5">
    <source>
        <dbReference type="SAM" id="Phobius"/>
    </source>
</evidence>
<feature type="region of interest" description="Disordered" evidence="4">
    <location>
        <begin position="70"/>
        <end position="97"/>
    </location>
</feature>
<reference evidence="7" key="1">
    <citation type="journal article" date="2011" name="PLoS Genet.">
        <title>Genomic analysis of the necrotrophic fungal pathogens Sclerotinia sclerotiorum and Botrytis cinerea.</title>
        <authorList>
            <person name="Amselem J."/>
            <person name="Cuomo C.A."/>
            <person name="van Kan J.A."/>
            <person name="Viaud M."/>
            <person name="Benito E.P."/>
            <person name="Couloux A."/>
            <person name="Coutinho P.M."/>
            <person name="de Vries R.P."/>
            <person name="Dyer P.S."/>
            <person name="Fillinger S."/>
            <person name="Fournier E."/>
            <person name="Gout L."/>
            <person name="Hahn M."/>
            <person name="Kohn L."/>
            <person name="Lapalu N."/>
            <person name="Plummer K.M."/>
            <person name="Pradier J.M."/>
            <person name="Quevillon E."/>
            <person name="Sharon A."/>
            <person name="Simon A."/>
            <person name="ten Have A."/>
            <person name="Tudzynski B."/>
            <person name="Tudzynski P."/>
            <person name="Wincker P."/>
            <person name="Andrew M."/>
            <person name="Anthouard V."/>
            <person name="Beever R.E."/>
            <person name="Beffa R."/>
            <person name="Benoit I."/>
            <person name="Bouzid O."/>
            <person name="Brault B."/>
            <person name="Chen Z."/>
            <person name="Choquer M."/>
            <person name="Collemare J."/>
            <person name="Cotton P."/>
            <person name="Danchin E.G."/>
            <person name="Da Silva C."/>
            <person name="Gautier A."/>
            <person name="Giraud C."/>
            <person name="Giraud T."/>
            <person name="Gonzalez C."/>
            <person name="Grossetete S."/>
            <person name="Guldener U."/>
            <person name="Henrissat B."/>
            <person name="Howlett B.J."/>
            <person name="Kodira C."/>
            <person name="Kretschmer M."/>
            <person name="Lappartient A."/>
            <person name="Leroch M."/>
            <person name="Levis C."/>
            <person name="Mauceli E."/>
            <person name="Neuveglise C."/>
            <person name="Oeser B."/>
            <person name="Pearson M."/>
            <person name="Poulain J."/>
            <person name="Poussereau N."/>
            <person name="Quesneville H."/>
            <person name="Rascle C."/>
            <person name="Schumacher J."/>
            <person name="Segurens B."/>
            <person name="Sexton A."/>
            <person name="Silva E."/>
            <person name="Sirven C."/>
            <person name="Soanes D.M."/>
            <person name="Talbot N.J."/>
            <person name="Templeton M."/>
            <person name="Yandava C."/>
            <person name="Yarden O."/>
            <person name="Zeng Q."/>
            <person name="Rollins J.A."/>
            <person name="Lebrun M.H."/>
            <person name="Dickman M."/>
        </authorList>
    </citation>
    <scope>NUCLEOTIDE SEQUENCE [LARGE SCALE GENOMIC DNA]</scope>
    <source>
        <strain evidence="7">T4</strain>
    </source>
</reference>
<dbReference type="EMBL" id="FQ790281">
    <property type="protein sequence ID" value="CCD46350.1"/>
    <property type="molecule type" value="Genomic_DNA"/>
</dbReference>
<dbReference type="GO" id="GO:0016020">
    <property type="term" value="C:membrane"/>
    <property type="evidence" value="ECO:0007669"/>
    <property type="project" value="InterPro"/>
</dbReference>
<evidence type="ECO:0000256" key="2">
    <source>
        <dbReference type="ARBA" id="ARBA00022989"/>
    </source>
</evidence>
<organism evidence="6 7">
    <name type="scientific">Botryotinia fuckeliana (strain T4)</name>
    <name type="common">Noble rot fungus</name>
    <name type="synonym">Botrytis cinerea</name>
    <dbReference type="NCBI Taxonomy" id="999810"/>
    <lineage>
        <taxon>Eukaryota</taxon>
        <taxon>Fungi</taxon>
        <taxon>Dikarya</taxon>
        <taxon>Ascomycota</taxon>
        <taxon>Pezizomycotina</taxon>
        <taxon>Leotiomycetes</taxon>
        <taxon>Helotiales</taxon>
        <taxon>Sclerotiniaceae</taxon>
        <taxon>Botrytis</taxon>
    </lineage>
</organism>
<dbReference type="Proteomes" id="UP000008177">
    <property type="component" value="Unplaced contigs"/>
</dbReference>
<gene>
    <name evidence="6" type="ORF">BofuT4P330000029001</name>
</gene>
<dbReference type="Gene3D" id="1.20.1560.10">
    <property type="entry name" value="ABC transporter type 1, transmembrane domain"/>
    <property type="match status" value="1"/>
</dbReference>
<dbReference type="HOGENOM" id="CLU_1377924_0_0_1"/>
<protein>
    <submittedName>
        <fullName evidence="6">Uncharacterized protein</fullName>
    </submittedName>
</protein>
<dbReference type="OrthoDB" id="1742190at2759"/>
<feature type="transmembrane region" description="Helical" evidence="5">
    <location>
        <begin position="145"/>
        <end position="172"/>
    </location>
</feature>
<keyword evidence="1 5" id="KW-0812">Transmembrane</keyword>